<accession>A0ABU2Y3W7</accession>
<proteinExistence type="predicted"/>
<feature type="signal peptide" evidence="1">
    <location>
        <begin position="1"/>
        <end position="18"/>
    </location>
</feature>
<gene>
    <name evidence="3" type="ORF">RM519_05690</name>
</gene>
<keyword evidence="4" id="KW-1185">Reference proteome</keyword>
<feature type="chain" id="PRO_5045920876" evidence="1">
    <location>
        <begin position="19"/>
        <end position="417"/>
    </location>
</feature>
<feature type="domain" description="Alginate export" evidence="2">
    <location>
        <begin position="19"/>
        <end position="308"/>
    </location>
</feature>
<sequence>MRKLLTATFLFFTLIMSAQDFGLSAEIRPRYENAHGQKTLLETDADGANFISQRTRLNVDFLYNKIRLGVSLQNVRVWGDVSTLSSDDTNIAFHQAWAEAILSEKFSVQLGRQVIAYDNERIFGGVAWAQQARSHDALVAHWKVGEKSKLDFGIAMNADSQSNIATPYTNAAGYKAFQYAWYHTDFDNLGLSFLLLNNGVEYEDTNMDLEVDYSQTIGSYLNYKKGKFNADFQIYFQTGDLNGNSVSAMNVGGNVGYSLTNQFSLGFGAEYFSGKDMTDTGSDVKSFNPLFGTNHKFNGLMDYFYVGNHIGSVGLVDVYGHIAYKKDKFNAKLAPHFFSAPATIQQGFTEYDSNLGTELDLTMGYGISKSFSIAAGHSAMFATESMEILKGGDKDEYNSWTWLMVTFKPTLFTSKAK</sequence>
<dbReference type="RefSeq" id="WP_311592665.1">
    <property type="nucleotide sequence ID" value="NZ_JAVRHV010000002.1"/>
</dbReference>
<protein>
    <submittedName>
        <fullName evidence="3">Alginate export family protein</fullName>
    </submittedName>
</protein>
<organism evidence="3 4">
    <name type="scientific">Urechidicola vernalis</name>
    <dbReference type="NCBI Taxonomy" id="3075600"/>
    <lineage>
        <taxon>Bacteria</taxon>
        <taxon>Pseudomonadati</taxon>
        <taxon>Bacteroidota</taxon>
        <taxon>Flavobacteriia</taxon>
        <taxon>Flavobacteriales</taxon>
        <taxon>Flavobacteriaceae</taxon>
        <taxon>Urechidicola</taxon>
    </lineage>
</organism>
<keyword evidence="1" id="KW-0732">Signal</keyword>
<comment type="caution">
    <text evidence="3">The sequence shown here is derived from an EMBL/GenBank/DDBJ whole genome shotgun (WGS) entry which is preliminary data.</text>
</comment>
<name>A0ABU2Y3W7_9FLAO</name>
<dbReference type="InterPro" id="IPR025388">
    <property type="entry name" value="Alginate_export_dom"/>
</dbReference>
<evidence type="ECO:0000259" key="2">
    <source>
        <dbReference type="Pfam" id="PF13372"/>
    </source>
</evidence>
<dbReference type="Pfam" id="PF13372">
    <property type="entry name" value="Alginate_exp"/>
    <property type="match status" value="1"/>
</dbReference>
<evidence type="ECO:0000256" key="1">
    <source>
        <dbReference type="SAM" id="SignalP"/>
    </source>
</evidence>
<dbReference type="Proteomes" id="UP001252186">
    <property type="component" value="Unassembled WGS sequence"/>
</dbReference>
<evidence type="ECO:0000313" key="3">
    <source>
        <dbReference type="EMBL" id="MDT0552732.1"/>
    </source>
</evidence>
<evidence type="ECO:0000313" key="4">
    <source>
        <dbReference type="Proteomes" id="UP001252186"/>
    </source>
</evidence>
<dbReference type="EMBL" id="JAVRHV010000002">
    <property type="protein sequence ID" value="MDT0552732.1"/>
    <property type="molecule type" value="Genomic_DNA"/>
</dbReference>
<reference evidence="3 4" key="1">
    <citation type="submission" date="2023-09" db="EMBL/GenBank/DDBJ databases">
        <authorList>
            <person name="Rey-Velasco X."/>
        </authorList>
    </citation>
    <scope>NUCLEOTIDE SEQUENCE [LARGE SCALE GENOMIC DNA]</scope>
    <source>
        <strain evidence="3 4">P050</strain>
    </source>
</reference>